<dbReference type="GO" id="GO:0004037">
    <property type="term" value="F:allantoicase activity"/>
    <property type="evidence" value="ECO:0007669"/>
    <property type="project" value="UniProtKB-EC"/>
</dbReference>
<dbReference type="Pfam" id="PF03561">
    <property type="entry name" value="Allantoicase"/>
    <property type="match status" value="2"/>
</dbReference>
<dbReference type="InterPro" id="IPR005164">
    <property type="entry name" value="Allantoicase"/>
</dbReference>
<dbReference type="OrthoDB" id="10266039at2759"/>
<dbReference type="FunFam" id="2.60.120.260:FF:000059">
    <property type="entry name" value="Probable allantoicase"/>
    <property type="match status" value="1"/>
</dbReference>
<evidence type="ECO:0000313" key="9">
    <source>
        <dbReference type="EMBL" id="KAH0542790.1"/>
    </source>
</evidence>
<proteinExistence type="inferred from homology"/>
<evidence type="ECO:0000259" key="8">
    <source>
        <dbReference type="Pfam" id="PF03561"/>
    </source>
</evidence>
<dbReference type="AlphaFoldDB" id="A0A9P8I8F9"/>
<comment type="caution">
    <text evidence="9">The sequence shown here is derived from an EMBL/GenBank/DDBJ whole genome shotgun (WGS) entry which is preliminary data.</text>
</comment>
<dbReference type="NCBIfam" id="TIGR02961">
    <property type="entry name" value="allantoicase"/>
    <property type="match status" value="1"/>
</dbReference>
<dbReference type="PANTHER" id="PTHR12045:SF3">
    <property type="entry name" value="INACTIVE ALLANTOICASE-RELATED"/>
    <property type="match status" value="1"/>
</dbReference>
<evidence type="ECO:0000256" key="3">
    <source>
        <dbReference type="ARBA" id="ARBA00012170"/>
    </source>
</evidence>
<dbReference type="PIRSF" id="PIRSF016516">
    <property type="entry name" value="Allantoicase"/>
    <property type="match status" value="1"/>
</dbReference>
<dbReference type="SUPFAM" id="SSF49785">
    <property type="entry name" value="Galactose-binding domain-like"/>
    <property type="match status" value="2"/>
</dbReference>
<dbReference type="InterPro" id="IPR015908">
    <property type="entry name" value="Allantoicase_dom"/>
</dbReference>
<evidence type="ECO:0000256" key="7">
    <source>
        <dbReference type="ARBA" id="ARBA00060607"/>
    </source>
</evidence>
<evidence type="ECO:0000256" key="4">
    <source>
        <dbReference type="ARBA" id="ARBA00022631"/>
    </source>
</evidence>
<sequence>MEVQVLVPSVVDDKSGGSTSSIKPEDIQATFGSTCIDLISTPLGSKILSVSDEFFASASNLTNPAPPIHKPGTYTTNGAWYDGWESRRHNPNPYDYVTIKFGVASGRILGVEIDTGFFNGNQALAAAVEACFYTNANNEFADPSKEPNVEWDVVLPQQPCGPSARHAWKLLHPTKKAYTHARLLMYPDGGIARFRLYGITTPIFPLDTAAILDLASLHHGGHAVAFSDQHYGVVSNLLLPGRGVDMSDGWETKRSRGKDHTDWAIIQLGAKGKITKLVVDTANFIGNFPQAITVKACDFAPKEEGDHPDHSHKGWVEILGPQKCKADHEHVFAGETLNPIVAEKSWTYVMLTMIPDGGVKRLRVFGTRVA</sequence>
<gene>
    <name evidence="9" type="ORF">FGG08_002838</name>
</gene>
<name>A0A9P8I8F9_9PEZI</name>
<evidence type="ECO:0000313" key="10">
    <source>
        <dbReference type="Proteomes" id="UP000698800"/>
    </source>
</evidence>
<dbReference type="InterPro" id="IPR008979">
    <property type="entry name" value="Galactose-bd-like_sf"/>
</dbReference>
<accession>A0A9P8I8F9</accession>
<keyword evidence="5" id="KW-0378">Hydrolase</keyword>
<protein>
    <recommendedName>
        <fullName evidence="3">allantoicase</fullName>
        <ecNumber evidence="3">3.5.3.4</ecNumber>
    </recommendedName>
</protein>
<feature type="domain" description="Allantoicase" evidence="8">
    <location>
        <begin position="44"/>
        <end position="199"/>
    </location>
</feature>
<dbReference type="Gene3D" id="2.60.120.260">
    <property type="entry name" value="Galactose-binding domain-like"/>
    <property type="match status" value="2"/>
</dbReference>
<comment type="catalytic activity">
    <reaction evidence="1">
        <text>allantoate + H2O = (S)-ureidoglycolate + urea</text>
        <dbReference type="Rhea" id="RHEA:11016"/>
        <dbReference type="ChEBI" id="CHEBI:15377"/>
        <dbReference type="ChEBI" id="CHEBI:16199"/>
        <dbReference type="ChEBI" id="CHEBI:17536"/>
        <dbReference type="ChEBI" id="CHEBI:57296"/>
        <dbReference type="EC" id="3.5.3.4"/>
    </reaction>
</comment>
<dbReference type="GO" id="GO:0006144">
    <property type="term" value="P:purine nucleobase metabolic process"/>
    <property type="evidence" value="ECO:0007669"/>
    <property type="project" value="UniProtKB-KW"/>
</dbReference>
<dbReference type="GO" id="GO:0000256">
    <property type="term" value="P:allantoin catabolic process"/>
    <property type="evidence" value="ECO:0007669"/>
    <property type="project" value="InterPro"/>
</dbReference>
<comment type="pathway">
    <text evidence="7">Nitrogen metabolism; (S)-allantoin degradation; (S)-ureidoglycolate from allantoate (aminidohydrolase route): step 1/1.</text>
</comment>
<keyword evidence="4" id="KW-0659">Purine metabolism</keyword>
<organism evidence="9 10">
    <name type="scientific">Glutinoglossum americanum</name>
    <dbReference type="NCBI Taxonomy" id="1670608"/>
    <lineage>
        <taxon>Eukaryota</taxon>
        <taxon>Fungi</taxon>
        <taxon>Dikarya</taxon>
        <taxon>Ascomycota</taxon>
        <taxon>Pezizomycotina</taxon>
        <taxon>Geoglossomycetes</taxon>
        <taxon>Geoglossales</taxon>
        <taxon>Geoglossaceae</taxon>
        <taxon>Glutinoglossum</taxon>
    </lineage>
</organism>
<comment type="function">
    <text evidence="6">Utilization of purines as secondary nitrogen sources, when primary sources are limiting.</text>
</comment>
<dbReference type="EC" id="3.5.3.4" evidence="3"/>
<dbReference type="HAMAP" id="MF_00813">
    <property type="entry name" value="Allantoicase"/>
    <property type="match status" value="1"/>
</dbReference>
<feature type="domain" description="Allantoicase" evidence="8">
    <location>
        <begin position="220"/>
        <end position="368"/>
    </location>
</feature>
<evidence type="ECO:0000256" key="1">
    <source>
        <dbReference type="ARBA" id="ARBA00001314"/>
    </source>
</evidence>
<evidence type="ECO:0000256" key="6">
    <source>
        <dbReference type="ARBA" id="ARBA00056910"/>
    </source>
</evidence>
<evidence type="ECO:0000256" key="5">
    <source>
        <dbReference type="ARBA" id="ARBA00022801"/>
    </source>
</evidence>
<keyword evidence="10" id="KW-1185">Reference proteome</keyword>
<dbReference type="EMBL" id="JAGHQL010000046">
    <property type="protein sequence ID" value="KAH0542790.1"/>
    <property type="molecule type" value="Genomic_DNA"/>
</dbReference>
<evidence type="ECO:0000256" key="2">
    <source>
        <dbReference type="ARBA" id="ARBA00009242"/>
    </source>
</evidence>
<dbReference type="FunFam" id="2.60.120.260:FF:000078">
    <property type="entry name" value="DAL2p Allantoicase"/>
    <property type="match status" value="1"/>
</dbReference>
<dbReference type="PANTHER" id="PTHR12045">
    <property type="entry name" value="ALLANTOICASE"/>
    <property type="match status" value="1"/>
</dbReference>
<reference evidence="9" key="1">
    <citation type="submission" date="2021-03" db="EMBL/GenBank/DDBJ databases">
        <title>Comparative genomics and phylogenomic investigation of the class Geoglossomycetes provide insights into ecological specialization and systematics.</title>
        <authorList>
            <person name="Melie T."/>
            <person name="Pirro S."/>
            <person name="Miller A.N."/>
            <person name="Quandt A."/>
        </authorList>
    </citation>
    <scope>NUCLEOTIDE SEQUENCE</scope>
    <source>
        <strain evidence="9">GBOQ0MN5Z8</strain>
    </source>
</reference>
<comment type="similarity">
    <text evidence="2">Belongs to the allantoicase family.</text>
</comment>
<dbReference type="Proteomes" id="UP000698800">
    <property type="component" value="Unassembled WGS sequence"/>
</dbReference>